<evidence type="ECO:0000256" key="1">
    <source>
        <dbReference type="SAM" id="Phobius"/>
    </source>
</evidence>
<keyword evidence="1" id="KW-0812">Transmembrane</keyword>
<name>A0A6C0FAE9_9ZZZZ</name>
<organism evidence="2">
    <name type="scientific">viral metagenome</name>
    <dbReference type="NCBI Taxonomy" id="1070528"/>
    <lineage>
        <taxon>unclassified sequences</taxon>
        <taxon>metagenomes</taxon>
        <taxon>organismal metagenomes</taxon>
    </lineage>
</organism>
<keyword evidence="1" id="KW-0472">Membrane</keyword>
<reference evidence="2" key="1">
    <citation type="journal article" date="2020" name="Nature">
        <title>Giant virus diversity and host interactions through global metagenomics.</title>
        <authorList>
            <person name="Schulz F."/>
            <person name="Roux S."/>
            <person name="Paez-Espino D."/>
            <person name="Jungbluth S."/>
            <person name="Walsh D.A."/>
            <person name="Denef V.J."/>
            <person name="McMahon K.D."/>
            <person name="Konstantinidis K.T."/>
            <person name="Eloe-Fadrosh E.A."/>
            <person name="Kyrpides N.C."/>
            <person name="Woyke T."/>
        </authorList>
    </citation>
    <scope>NUCLEOTIDE SEQUENCE</scope>
    <source>
        <strain evidence="2">GVMAG-S-ERX556106-38</strain>
    </source>
</reference>
<sequence length="62" mass="7185">MELNENAMNAILLLVIVWYLGMVIMVIKYGGQLDSYCKENVYTNRIFGCMLHQQEVVTENVE</sequence>
<dbReference type="AlphaFoldDB" id="A0A6C0FAE9"/>
<evidence type="ECO:0000313" key="2">
    <source>
        <dbReference type="EMBL" id="QHT38837.1"/>
    </source>
</evidence>
<dbReference type="EMBL" id="MN738835">
    <property type="protein sequence ID" value="QHT38837.1"/>
    <property type="molecule type" value="Genomic_DNA"/>
</dbReference>
<accession>A0A6C0FAE9</accession>
<protein>
    <submittedName>
        <fullName evidence="2">Uncharacterized protein</fullName>
    </submittedName>
</protein>
<keyword evidence="1" id="KW-1133">Transmembrane helix</keyword>
<proteinExistence type="predicted"/>
<feature type="transmembrane region" description="Helical" evidence="1">
    <location>
        <begin position="6"/>
        <end position="27"/>
    </location>
</feature>